<dbReference type="SUPFAM" id="SSF51197">
    <property type="entry name" value="Clavaminate synthase-like"/>
    <property type="match status" value="1"/>
</dbReference>
<dbReference type="InterPro" id="IPR037151">
    <property type="entry name" value="AlkB-like_sf"/>
</dbReference>
<feature type="region of interest" description="Disordered" evidence="1">
    <location>
        <begin position="1"/>
        <end position="25"/>
    </location>
</feature>
<dbReference type="Pfam" id="PF13532">
    <property type="entry name" value="2OG-FeII_Oxy_2"/>
    <property type="match status" value="1"/>
</dbReference>
<dbReference type="Proteomes" id="UP001642464">
    <property type="component" value="Unassembled WGS sequence"/>
</dbReference>
<evidence type="ECO:0000313" key="5">
    <source>
        <dbReference type="Proteomes" id="UP001642464"/>
    </source>
</evidence>
<evidence type="ECO:0000259" key="2">
    <source>
        <dbReference type="PROSITE" id="PS51471"/>
    </source>
</evidence>
<dbReference type="InterPro" id="IPR005123">
    <property type="entry name" value="Oxoglu/Fe-dep_dioxygenase_dom"/>
</dbReference>
<name>A0ABP0HEW6_9DINO</name>
<dbReference type="Gene3D" id="2.60.120.590">
    <property type="entry name" value="Alpha-ketoglutarate-dependent dioxygenase AlkB-like"/>
    <property type="match status" value="1"/>
</dbReference>
<dbReference type="InterPro" id="IPR032857">
    <property type="entry name" value="ALKBH4"/>
</dbReference>
<feature type="compositionally biased region" description="Low complexity" evidence="1">
    <location>
        <begin position="1"/>
        <end position="19"/>
    </location>
</feature>
<dbReference type="PANTHER" id="PTHR12463">
    <property type="entry name" value="OXYGENASE-RELATED"/>
    <property type="match status" value="1"/>
</dbReference>
<keyword evidence="5" id="KW-1185">Reference proteome</keyword>
<evidence type="ECO:0000313" key="3">
    <source>
        <dbReference type="EMBL" id="CAK8988753.1"/>
    </source>
</evidence>
<dbReference type="EMBL" id="CAXAMM010000758">
    <property type="protein sequence ID" value="CAK8988780.1"/>
    <property type="molecule type" value="Genomic_DNA"/>
</dbReference>
<proteinExistence type="predicted"/>
<sequence length="202" mass="23185">MERQILQSLQSWPWQPSQSGRWKQDFGPKANFKKQQVKIPETWEGFPSCSHQLLELLRGKTETLRDFEAVECLSLWYDSDRGASHALHVDDLWLWGQRIVGVSLQSPSIFTFFDPVNSVCVRVPLPQRSAYLINGRVRVDWQHGILAEDIWGPRVAMTFRELTEPMAQTELGRQALERAKLPGARGFQRSRVCGGCFGLFLL</sequence>
<gene>
    <name evidence="3" type="ORF">SCF082_LOCUS1516</name>
    <name evidence="4" type="ORF">SCF082_LOCUS1525</name>
</gene>
<protein>
    <submittedName>
        <fullName evidence="3">DNA N6-methyl adenine demethylase (N6-methyl adenine demethylase 1)</fullName>
    </submittedName>
</protein>
<comment type="caution">
    <text evidence="3">The sequence shown here is derived from an EMBL/GenBank/DDBJ whole genome shotgun (WGS) entry which is preliminary data.</text>
</comment>
<feature type="domain" description="Fe2OG dioxygenase" evidence="2">
    <location>
        <begin position="68"/>
        <end position="163"/>
    </location>
</feature>
<dbReference type="InterPro" id="IPR027450">
    <property type="entry name" value="AlkB-like"/>
</dbReference>
<evidence type="ECO:0000256" key="1">
    <source>
        <dbReference type="SAM" id="MobiDB-lite"/>
    </source>
</evidence>
<dbReference type="EMBL" id="CAXAMM010000747">
    <property type="protein sequence ID" value="CAK8988753.1"/>
    <property type="molecule type" value="Genomic_DNA"/>
</dbReference>
<dbReference type="PROSITE" id="PS51471">
    <property type="entry name" value="FE2OG_OXY"/>
    <property type="match status" value="1"/>
</dbReference>
<accession>A0ABP0HEW6</accession>
<reference evidence="3 5" key="1">
    <citation type="submission" date="2024-02" db="EMBL/GenBank/DDBJ databases">
        <authorList>
            <person name="Chen Y."/>
            <person name="Shah S."/>
            <person name="Dougan E. K."/>
            <person name="Thang M."/>
            <person name="Chan C."/>
        </authorList>
    </citation>
    <scope>NUCLEOTIDE SEQUENCE [LARGE SCALE GENOMIC DNA]</scope>
</reference>
<organism evidence="3 5">
    <name type="scientific">Durusdinium trenchii</name>
    <dbReference type="NCBI Taxonomy" id="1381693"/>
    <lineage>
        <taxon>Eukaryota</taxon>
        <taxon>Sar</taxon>
        <taxon>Alveolata</taxon>
        <taxon>Dinophyceae</taxon>
        <taxon>Suessiales</taxon>
        <taxon>Symbiodiniaceae</taxon>
        <taxon>Durusdinium</taxon>
    </lineage>
</organism>
<dbReference type="PANTHER" id="PTHR12463:SF0">
    <property type="entry name" value="ALPHA-KETOGLUTARATE-DEPENDENT DIOXYGENASE ALKB HOMOLOG 4"/>
    <property type="match status" value="1"/>
</dbReference>
<evidence type="ECO:0000313" key="4">
    <source>
        <dbReference type="EMBL" id="CAK8988780.1"/>
    </source>
</evidence>